<evidence type="ECO:0000256" key="6">
    <source>
        <dbReference type="RuleBase" id="RU000477"/>
    </source>
</evidence>
<feature type="transmembrane region" description="Helical" evidence="7">
    <location>
        <begin position="291"/>
        <end position="310"/>
    </location>
</feature>
<evidence type="ECO:0000256" key="1">
    <source>
        <dbReference type="ARBA" id="ARBA00004141"/>
    </source>
</evidence>
<dbReference type="GO" id="GO:0016020">
    <property type="term" value="C:membrane"/>
    <property type="evidence" value="ECO:0007669"/>
    <property type="project" value="UniProtKB-SubCell"/>
</dbReference>
<evidence type="ECO:0000256" key="2">
    <source>
        <dbReference type="ARBA" id="ARBA00022448"/>
    </source>
</evidence>
<comment type="subcellular location">
    <subcellularLocation>
        <location evidence="1">Membrane</location>
        <topology evidence="1">Multi-pass membrane protein</topology>
    </subcellularLocation>
</comment>
<dbReference type="GO" id="GO:0015267">
    <property type="term" value="F:channel activity"/>
    <property type="evidence" value="ECO:0007669"/>
    <property type="project" value="InterPro"/>
</dbReference>
<dbReference type="SUPFAM" id="SSF81338">
    <property type="entry name" value="Aquaporin-like"/>
    <property type="match status" value="1"/>
</dbReference>
<keyword evidence="3 6" id="KW-0812">Transmembrane</keyword>
<evidence type="ECO:0000256" key="4">
    <source>
        <dbReference type="ARBA" id="ARBA00022989"/>
    </source>
</evidence>
<dbReference type="EMBL" id="SDRB02006787">
    <property type="protein sequence ID" value="THG12002.1"/>
    <property type="molecule type" value="Genomic_DNA"/>
</dbReference>
<dbReference type="AlphaFoldDB" id="A0A4S4E7H5"/>
<reference evidence="8 9" key="1">
    <citation type="journal article" date="2018" name="Proc. Natl. Acad. Sci. U.S.A.">
        <title>Draft genome sequence of Camellia sinensis var. sinensis provides insights into the evolution of the tea genome and tea quality.</title>
        <authorList>
            <person name="Wei C."/>
            <person name="Yang H."/>
            <person name="Wang S."/>
            <person name="Zhao J."/>
            <person name="Liu C."/>
            <person name="Gao L."/>
            <person name="Xia E."/>
            <person name="Lu Y."/>
            <person name="Tai Y."/>
            <person name="She G."/>
            <person name="Sun J."/>
            <person name="Cao H."/>
            <person name="Tong W."/>
            <person name="Gao Q."/>
            <person name="Li Y."/>
            <person name="Deng W."/>
            <person name="Jiang X."/>
            <person name="Wang W."/>
            <person name="Chen Q."/>
            <person name="Zhang S."/>
            <person name="Li H."/>
            <person name="Wu J."/>
            <person name="Wang P."/>
            <person name="Li P."/>
            <person name="Shi C."/>
            <person name="Zheng F."/>
            <person name="Jian J."/>
            <person name="Huang B."/>
            <person name="Shan D."/>
            <person name="Shi M."/>
            <person name="Fang C."/>
            <person name="Yue Y."/>
            <person name="Li F."/>
            <person name="Li D."/>
            <person name="Wei S."/>
            <person name="Han B."/>
            <person name="Jiang C."/>
            <person name="Yin Y."/>
            <person name="Xia T."/>
            <person name="Zhang Z."/>
            <person name="Bennetzen J.L."/>
            <person name="Zhao S."/>
            <person name="Wan X."/>
        </authorList>
    </citation>
    <scope>NUCLEOTIDE SEQUENCE [LARGE SCALE GENOMIC DNA]</scope>
    <source>
        <strain evidence="9">cv. Shuchazao</strain>
        <tissue evidence="8">Leaf</tissue>
    </source>
</reference>
<evidence type="ECO:0000256" key="3">
    <source>
        <dbReference type="ARBA" id="ARBA00022692"/>
    </source>
</evidence>
<evidence type="ECO:0000256" key="7">
    <source>
        <dbReference type="SAM" id="Phobius"/>
    </source>
</evidence>
<dbReference type="STRING" id="542762.A0A4S4E7H5"/>
<evidence type="ECO:0000313" key="9">
    <source>
        <dbReference type="Proteomes" id="UP000306102"/>
    </source>
</evidence>
<feature type="transmembrane region" description="Helical" evidence="7">
    <location>
        <begin position="251"/>
        <end position="271"/>
    </location>
</feature>
<dbReference type="PANTHER" id="PTHR45724">
    <property type="entry name" value="AQUAPORIN NIP2-1"/>
    <property type="match status" value="1"/>
</dbReference>
<dbReference type="Gene3D" id="1.20.1080.10">
    <property type="entry name" value="Glycerol uptake facilitator protein"/>
    <property type="match status" value="1"/>
</dbReference>
<gene>
    <name evidence="8" type="ORF">TEA_011508</name>
</gene>
<keyword evidence="2 6" id="KW-0813">Transport</keyword>
<comment type="caution">
    <text evidence="8">The sequence shown here is derived from an EMBL/GenBank/DDBJ whole genome shotgun (WGS) entry which is preliminary data.</text>
</comment>
<dbReference type="InterPro" id="IPR034294">
    <property type="entry name" value="Aquaporin_transptr"/>
</dbReference>
<dbReference type="Proteomes" id="UP000306102">
    <property type="component" value="Unassembled WGS sequence"/>
</dbReference>
<keyword evidence="9" id="KW-1185">Reference proteome</keyword>
<sequence>MRGLTPNEARSLAHNEGLDAFKLIHQIFVVRVRSDPIWQGHHQYALCMRLLSRCLLAPSGDRPSIKIIEVVQRLQKGVQLIGLIQCVFYFPVRFRWQFGHNQTRPADEIKYSTSFLLCTRHFSRWSSVLEFRTTLPNSPPGTSFSGFSILDSLGLLLSLVSLLLPSFSFVFAFLVGRAIFLASSSLPSTSESSILLAYPWTLAKLWVCVVWGLIIMVMVYSVGHISGAHLNPAVTITFAIFRHFPYKQVPLYILGQMLGSILASGTLYLMFDVDEDAYFGTVPVGTTGQSLMMEFITSFMLMFVISGVATDNRSVEIIYYDKGEYGAHSDRKPLRASLLSRHQTSKGIERSEVDFFHRGRTRPNREVEQDFFHRLKMMINREAMSHLRFTKYESKLTIEII</sequence>
<dbReference type="InterPro" id="IPR000425">
    <property type="entry name" value="MIP"/>
</dbReference>
<organism evidence="8 9">
    <name type="scientific">Camellia sinensis var. sinensis</name>
    <name type="common">China tea</name>
    <dbReference type="NCBI Taxonomy" id="542762"/>
    <lineage>
        <taxon>Eukaryota</taxon>
        <taxon>Viridiplantae</taxon>
        <taxon>Streptophyta</taxon>
        <taxon>Embryophyta</taxon>
        <taxon>Tracheophyta</taxon>
        <taxon>Spermatophyta</taxon>
        <taxon>Magnoliopsida</taxon>
        <taxon>eudicotyledons</taxon>
        <taxon>Gunneridae</taxon>
        <taxon>Pentapetalae</taxon>
        <taxon>asterids</taxon>
        <taxon>Ericales</taxon>
        <taxon>Theaceae</taxon>
        <taxon>Camellia</taxon>
    </lineage>
</organism>
<dbReference type="PRINTS" id="PR00783">
    <property type="entry name" value="MINTRINSICP"/>
</dbReference>
<name>A0A4S4E7H5_CAMSN</name>
<comment type="similarity">
    <text evidence="6">Belongs to the MIP/aquaporin (TC 1.A.8) family.</text>
</comment>
<dbReference type="InterPro" id="IPR022357">
    <property type="entry name" value="MIP_CS"/>
</dbReference>
<dbReference type="PANTHER" id="PTHR45724:SF23">
    <property type="entry name" value="AQUAPORIN NIP4-1-RELATED"/>
    <property type="match status" value="1"/>
</dbReference>
<evidence type="ECO:0000313" key="8">
    <source>
        <dbReference type="EMBL" id="THG12002.1"/>
    </source>
</evidence>
<dbReference type="InterPro" id="IPR023271">
    <property type="entry name" value="Aquaporin-like"/>
</dbReference>
<dbReference type="Pfam" id="PF00230">
    <property type="entry name" value="MIP"/>
    <property type="match status" value="1"/>
</dbReference>
<proteinExistence type="inferred from homology"/>
<feature type="transmembrane region" description="Helical" evidence="7">
    <location>
        <begin position="200"/>
        <end position="222"/>
    </location>
</feature>
<evidence type="ECO:0008006" key="10">
    <source>
        <dbReference type="Google" id="ProtNLM"/>
    </source>
</evidence>
<protein>
    <recommendedName>
        <fullName evidence="10">Aquaporin</fullName>
    </recommendedName>
</protein>
<keyword evidence="4 7" id="KW-1133">Transmembrane helix</keyword>
<feature type="transmembrane region" description="Helical" evidence="7">
    <location>
        <begin position="153"/>
        <end position="180"/>
    </location>
</feature>
<evidence type="ECO:0000256" key="5">
    <source>
        <dbReference type="ARBA" id="ARBA00023136"/>
    </source>
</evidence>
<dbReference type="PROSITE" id="PS00221">
    <property type="entry name" value="MIP"/>
    <property type="match status" value="1"/>
</dbReference>
<accession>A0A4S4E7H5</accession>
<keyword evidence="5 7" id="KW-0472">Membrane</keyword>